<dbReference type="Proteomes" id="UP000279259">
    <property type="component" value="Unassembled WGS sequence"/>
</dbReference>
<dbReference type="SUPFAM" id="SSF57850">
    <property type="entry name" value="RING/U-box"/>
    <property type="match status" value="1"/>
</dbReference>
<dbReference type="InterPro" id="IPR013083">
    <property type="entry name" value="Znf_RING/FYVE/PHD"/>
</dbReference>
<evidence type="ECO:0000256" key="2">
    <source>
        <dbReference type="ARBA" id="ARBA00022771"/>
    </source>
</evidence>
<feature type="compositionally biased region" description="Low complexity" evidence="6">
    <location>
        <begin position="61"/>
        <end position="73"/>
    </location>
</feature>
<dbReference type="AlphaFoldDB" id="A0A427Y7N3"/>
<feature type="compositionally biased region" description="Pro residues" evidence="6">
    <location>
        <begin position="51"/>
        <end position="60"/>
    </location>
</feature>
<evidence type="ECO:0000256" key="1">
    <source>
        <dbReference type="ARBA" id="ARBA00022723"/>
    </source>
</evidence>
<evidence type="ECO:0000256" key="5">
    <source>
        <dbReference type="SAM" id="Coils"/>
    </source>
</evidence>
<feature type="region of interest" description="Disordered" evidence="6">
    <location>
        <begin position="592"/>
        <end position="704"/>
    </location>
</feature>
<evidence type="ECO:0000256" key="3">
    <source>
        <dbReference type="ARBA" id="ARBA00022833"/>
    </source>
</evidence>
<dbReference type="EMBL" id="RSCD01000018">
    <property type="protein sequence ID" value="RSH87078.1"/>
    <property type="molecule type" value="Genomic_DNA"/>
</dbReference>
<keyword evidence="2 4" id="KW-0863">Zinc-finger</keyword>
<feature type="compositionally biased region" description="Low complexity" evidence="6">
    <location>
        <begin position="1"/>
        <end position="13"/>
    </location>
</feature>
<accession>A0A427Y7N3</accession>
<feature type="region of interest" description="Disordered" evidence="6">
    <location>
        <begin position="1"/>
        <end position="156"/>
    </location>
</feature>
<feature type="compositionally biased region" description="Polar residues" evidence="6">
    <location>
        <begin position="670"/>
        <end position="681"/>
    </location>
</feature>
<comment type="caution">
    <text evidence="8">The sequence shown here is derived from an EMBL/GenBank/DDBJ whole genome shotgun (WGS) entry which is preliminary data.</text>
</comment>
<keyword evidence="3" id="KW-0862">Zinc</keyword>
<evidence type="ECO:0000313" key="9">
    <source>
        <dbReference type="Proteomes" id="UP000279259"/>
    </source>
</evidence>
<evidence type="ECO:0000256" key="4">
    <source>
        <dbReference type="PROSITE-ProRule" id="PRU00175"/>
    </source>
</evidence>
<feature type="compositionally biased region" description="Low complexity" evidence="6">
    <location>
        <begin position="22"/>
        <end position="50"/>
    </location>
</feature>
<proteinExistence type="predicted"/>
<dbReference type="PANTHER" id="PTHR23041:SF78">
    <property type="entry name" value="E3 UBIQUITIN-PROTEIN LIGASE RNF4"/>
    <property type="match status" value="1"/>
</dbReference>
<keyword evidence="1" id="KW-0479">Metal-binding</keyword>
<feature type="domain" description="RING-type" evidence="7">
    <location>
        <begin position="263"/>
        <end position="327"/>
    </location>
</feature>
<gene>
    <name evidence="8" type="ORF">EHS25_003567</name>
</gene>
<dbReference type="PROSITE" id="PS50089">
    <property type="entry name" value="ZF_RING_2"/>
    <property type="match status" value="1"/>
</dbReference>
<dbReference type="PANTHER" id="PTHR23041">
    <property type="entry name" value="RING FINGER DOMAIN-CONTAINING"/>
    <property type="match status" value="1"/>
</dbReference>
<evidence type="ECO:0000256" key="6">
    <source>
        <dbReference type="SAM" id="MobiDB-lite"/>
    </source>
</evidence>
<dbReference type="STRING" id="1890683.A0A427Y7N3"/>
<dbReference type="InterPro" id="IPR027370">
    <property type="entry name" value="Znf-RING_euk"/>
</dbReference>
<evidence type="ECO:0000313" key="8">
    <source>
        <dbReference type="EMBL" id="RSH87078.1"/>
    </source>
</evidence>
<name>A0A427Y7N3_9TREE</name>
<keyword evidence="9" id="KW-1185">Reference proteome</keyword>
<feature type="compositionally biased region" description="Acidic residues" evidence="6">
    <location>
        <begin position="434"/>
        <end position="443"/>
    </location>
</feature>
<reference evidence="8 9" key="1">
    <citation type="submission" date="2018-11" db="EMBL/GenBank/DDBJ databases">
        <title>Genome sequence of Saitozyma podzolica DSM 27192.</title>
        <authorList>
            <person name="Aliyu H."/>
            <person name="Gorte O."/>
            <person name="Ochsenreither K."/>
        </authorList>
    </citation>
    <scope>NUCLEOTIDE SEQUENCE [LARGE SCALE GENOMIC DNA]</scope>
    <source>
        <strain evidence="8 9">DSM 27192</strain>
    </source>
</reference>
<dbReference type="Gene3D" id="3.30.40.10">
    <property type="entry name" value="Zinc/RING finger domain, C3HC4 (zinc finger)"/>
    <property type="match status" value="1"/>
</dbReference>
<organism evidence="8 9">
    <name type="scientific">Saitozyma podzolica</name>
    <dbReference type="NCBI Taxonomy" id="1890683"/>
    <lineage>
        <taxon>Eukaryota</taxon>
        <taxon>Fungi</taxon>
        <taxon>Dikarya</taxon>
        <taxon>Basidiomycota</taxon>
        <taxon>Agaricomycotina</taxon>
        <taxon>Tremellomycetes</taxon>
        <taxon>Tremellales</taxon>
        <taxon>Trimorphomycetaceae</taxon>
        <taxon>Saitozyma</taxon>
    </lineage>
</organism>
<dbReference type="InterPro" id="IPR047134">
    <property type="entry name" value="RNF4"/>
</dbReference>
<sequence>MPPAQPAQQATAQRNLSPYDRPTQSGSGSGSGSAKSKSKSSSSSKSTQTVPPVPPVPPAPQQQASQGGAESSQRGAKESAPITKTDGLSVPPSDGQKPGRMRRRRGNRSCTNTSDVSVSVSNPTPKLSDSKQANPASVPSPVGVASSSVPLPAGSSRGEIMRSLMNVQAPSSPLAVSTLANQAPASALIKEDKPDRKVAKLKSKVKDLENAKEKEARRAADALKKVEELEKELERHKAEIKAKSEALDRHEQAGEALREAVSCGVCMDTLNDPHILSCGHIACKDCLRMWFRTPGAYLHDPRGSQATPTIPSDLDLSYHSKSCHVCRAVILRRPTRMFHLGGILEPLGIDPKLPSASQQTADDDPWALTFPAERSTYRIWDENEHLHRCPECGGEVVDGSCCACGNDFSENENEGSEGVIWEGDWRSDDGSGMGDDESIEEEHLEGAEDAAGGRRRAGRGFRFNIFDLEAVSDGDGSDPSLSGSDEEMPADRRRRHRRENQDRLPERDRLIPDAVRNVLDAIDARSDGSSGSYDEDYEGSEIPSFHPSDYDGDSDLDTHDDLVEGDGVHWPIGRRGHGAIVPVLAASARDQRRTRTARRYQSEDVEMSVDDDQSQYEGSFIDDSDLDGTDYAEEDERVMDEAGDADEDEVQADEPTMDELRRRRVRALEANSNTGRRTIATSPEIVRRAPRRNNAIILSDDESD</sequence>
<feature type="compositionally biased region" description="Basic and acidic residues" evidence="6">
    <location>
        <begin position="499"/>
        <end position="511"/>
    </location>
</feature>
<keyword evidence="5" id="KW-0175">Coiled coil</keyword>
<feature type="compositionally biased region" description="Polar residues" evidence="6">
    <location>
        <begin position="122"/>
        <end position="132"/>
    </location>
</feature>
<evidence type="ECO:0000259" key="7">
    <source>
        <dbReference type="PROSITE" id="PS50089"/>
    </source>
</evidence>
<protein>
    <recommendedName>
        <fullName evidence="7">RING-type domain-containing protein</fullName>
    </recommendedName>
</protein>
<feature type="compositionally biased region" description="Low complexity" evidence="6">
    <location>
        <begin position="133"/>
        <end position="153"/>
    </location>
</feature>
<feature type="coiled-coil region" evidence="5">
    <location>
        <begin position="198"/>
        <end position="253"/>
    </location>
</feature>
<dbReference type="OrthoDB" id="6105938at2759"/>
<dbReference type="Pfam" id="PF13445">
    <property type="entry name" value="zf-RING_UBOX"/>
    <property type="match status" value="1"/>
</dbReference>
<dbReference type="SMART" id="SM00184">
    <property type="entry name" value="RING"/>
    <property type="match status" value="1"/>
</dbReference>
<feature type="region of interest" description="Disordered" evidence="6">
    <location>
        <begin position="413"/>
        <end position="453"/>
    </location>
</feature>
<dbReference type="GO" id="GO:0008270">
    <property type="term" value="F:zinc ion binding"/>
    <property type="evidence" value="ECO:0007669"/>
    <property type="project" value="UniProtKB-KW"/>
</dbReference>
<feature type="region of interest" description="Disordered" evidence="6">
    <location>
        <begin position="472"/>
        <end position="562"/>
    </location>
</feature>
<dbReference type="InterPro" id="IPR001841">
    <property type="entry name" value="Znf_RING"/>
</dbReference>
<feature type="compositionally biased region" description="Acidic residues" evidence="6">
    <location>
        <begin position="603"/>
        <end position="657"/>
    </location>
</feature>